<organism evidence="2 3">
    <name type="scientific">Trifolium medium</name>
    <dbReference type="NCBI Taxonomy" id="97028"/>
    <lineage>
        <taxon>Eukaryota</taxon>
        <taxon>Viridiplantae</taxon>
        <taxon>Streptophyta</taxon>
        <taxon>Embryophyta</taxon>
        <taxon>Tracheophyta</taxon>
        <taxon>Spermatophyta</taxon>
        <taxon>Magnoliopsida</taxon>
        <taxon>eudicotyledons</taxon>
        <taxon>Gunneridae</taxon>
        <taxon>Pentapetalae</taxon>
        <taxon>rosids</taxon>
        <taxon>fabids</taxon>
        <taxon>Fabales</taxon>
        <taxon>Fabaceae</taxon>
        <taxon>Papilionoideae</taxon>
        <taxon>50 kb inversion clade</taxon>
        <taxon>NPAAA clade</taxon>
        <taxon>Hologalegina</taxon>
        <taxon>IRL clade</taxon>
        <taxon>Trifolieae</taxon>
        <taxon>Trifolium</taxon>
    </lineage>
</organism>
<protein>
    <submittedName>
        <fullName evidence="2">Uncharacterized protein</fullName>
    </submittedName>
</protein>
<evidence type="ECO:0000313" key="3">
    <source>
        <dbReference type="Proteomes" id="UP000265520"/>
    </source>
</evidence>
<accession>A0A392SLV7</accession>
<feature type="non-terminal residue" evidence="2">
    <location>
        <position position="78"/>
    </location>
</feature>
<feature type="region of interest" description="Disordered" evidence="1">
    <location>
        <begin position="1"/>
        <end position="23"/>
    </location>
</feature>
<dbReference type="Proteomes" id="UP000265520">
    <property type="component" value="Unassembled WGS sequence"/>
</dbReference>
<sequence length="78" mass="8317">MGSRGDGDQVCDGRSTDDAPIEGRTVYDQELDLDRFGSLFAAKGDDELNISLGLCGCTVESLEIGAHVRCQVGLVKLQ</sequence>
<dbReference type="AlphaFoldDB" id="A0A392SLV7"/>
<keyword evidence="3" id="KW-1185">Reference proteome</keyword>
<name>A0A392SLV7_9FABA</name>
<comment type="caution">
    <text evidence="2">The sequence shown here is derived from an EMBL/GenBank/DDBJ whole genome shotgun (WGS) entry which is preliminary data.</text>
</comment>
<evidence type="ECO:0000256" key="1">
    <source>
        <dbReference type="SAM" id="MobiDB-lite"/>
    </source>
</evidence>
<evidence type="ECO:0000313" key="2">
    <source>
        <dbReference type="EMBL" id="MCI48965.1"/>
    </source>
</evidence>
<reference evidence="2 3" key="1">
    <citation type="journal article" date="2018" name="Front. Plant Sci.">
        <title>Red Clover (Trifolium pratense) and Zigzag Clover (T. medium) - A Picture of Genomic Similarities and Differences.</title>
        <authorList>
            <person name="Dluhosova J."/>
            <person name="Istvanek J."/>
            <person name="Nedelnik J."/>
            <person name="Repkova J."/>
        </authorList>
    </citation>
    <scope>NUCLEOTIDE SEQUENCE [LARGE SCALE GENOMIC DNA]</scope>
    <source>
        <strain evidence="3">cv. 10/8</strain>
        <tissue evidence="2">Leaf</tissue>
    </source>
</reference>
<dbReference type="EMBL" id="LXQA010393902">
    <property type="protein sequence ID" value="MCI48965.1"/>
    <property type="molecule type" value="Genomic_DNA"/>
</dbReference>
<proteinExistence type="predicted"/>